<feature type="compositionally biased region" description="Polar residues" evidence="1">
    <location>
        <begin position="1"/>
        <end position="15"/>
    </location>
</feature>
<gene>
    <name evidence="2" type="ORF">COLO4_18022</name>
</gene>
<dbReference type="Proteomes" id="UP000187203">
    <property type="component" value="Unassembled WGS sequence"/>
</dbReference>
<protein>
    <submittedName>
        <fullName evidence="2">Uncharacterized protein</fullName>
    </submittedName>
</protein>
<reference evidence="3" key="1">
    <citation type="submission" date="2013-09" db="EMBL/GenBank/DDBJ databases">
        <title>Corchorus olitorius genome sequencing.</title>
        <authorList>
            <person name="Alam M."/>
            <person name="Haque M.S."/>
            <person name="Islam M.S."/>
            <person name="Emdad E.M."/>
            <person name="Islam M.M."/>
            <person name="Ahmed B."/>
            <person name="Halim A."/>
            <person name="Hossen Q.M.M."/>
            <person name="Hossain M.Z."/>
            <person name="Ahmed R."/>
            <person name="Khan M.M."/>
            <person name="Islam R."/>
            <person name="Rashid M.M."/>
            <person name="Khan S.A."/>
            <person name="Rahman M.S."/>
            <person name="Alam M."/>
            <person name="Yahiya A.S."/>
            <person name="Khan M.S."/>
            <person name="Azam M.S."/>
            <person name="Haque T."/>
            <person name="Lashkar M.Z.H."/>
            <person name="Akhand A.I."/>
            <person name="Morshed G."/>
            <person name="Roy S."/>
            <person name="Uddin K.S."/>
            <person name="Rabeya T."/>
            <person name="Hossain A.S."/>
            <person name="Chowdhury A."/>
            <person name="Snigdha A.R."/>
            <person name="Mortoza M.S."/>
            <person name="Matin S.A."/>
            <person name="Hoque S.M.E."/>
            <person name="Islam M.K."/>
            <person name="Roy D.K."/>
            <person name="Haider R."/>
            <person name="Moosa M.M."/>
            <person name="Elias S.M."/>
            <person name="Hasan A.M."/>
            <person name="Jahan S."/>
            <person name="Shafiuddin M."/>
            <person name="Mahmood N."/>
            <person name="Shommy N.S."/>
        </authorList>
    </citation>
    <scope>NUCLEOTIDE SEQUENCE [LARGE SCALE GENOMIC DNA]</scope>
    <source>
        <strain evidence="3">cv. O-4</strain>
    </source>
</reference>
<evidence type="ECO:0000256" key="1">
    <source>
        <dbReference type="SAM" id="MobiDB-lite"/>
    </source>
</evidence>
<sequence length="54" mass="5671">MDHQPKQSNDPSTISGRKHALTSKSAATLKATPVHLDALYPVHKGDGMFGSGLA</sequence>
<dbReference type="EMBL" id="AWUE01016407">
    <property type="protein sequence ID" value="OMO91918.1"/>
    <property type="molecule type" value="Genomic_DNA"/>
</dbReference>
<accession>A0A1R3JAP6</accession>
<comment type="caution">
    <text evidence="2">The sequence shown here is derived from an EMBL/GenBank/DDBJ whole genome shotgun (WGS) entry which is preliminary data.</text>
</comment>
<proteinExistence type="predicted"/>
<feature type="region of interest" description="Disordered" evidence="1">
    <location>
        <begin position="1"/>
        <end position="26"/>
    </location>
</feature>
<evidence type="ECO:0000313" key="3">
    <source>
        <dbReference type="Proteomes" id="UP000187203"/>
    </source>
</evidence>
<name>A0A1R3JAP6_9ROSI</name>
<organism evidence="2 3">
    <name type="scientific">Corchorus olitorius</name>
    <dbReference type="NCBI Taxonomy" id="93759"/>
    <lineage>
        <taxon>Eukaryota</taxon>
        <taxon>Viridiplantae</taxon>
        <taxon>Streptophyta</taxon>
        <taxon>Embryophyta</taxon>
        <taxon>Tracheophyta</taxon>
        <taxon>Spermatophyta</taxon>
        <taxon>Magnoliopsida</taxon>
        <taxon>eudicotyledons</taxon>
        <taxon>Gunneridae</taxon>
        <taxon>Pentapetalae</taxon>
        <taxon>rosids</taxon>
        <taxon>malvids</taxon>
        <taxon>Malvales</taxon>
        <taxon>Malvaceae</taxon>
        <taxon>Grewioideae</taxon>
        <taxon>Apeibeae</taxon>
        <taxon>Corchorus</taxon>
    </lineage>
</organism>
<evidence type="ECO:0000313" key="2">
    <source>
        <dbReference type="EMBL" id="OMO91918.1"/>
    </source>
</evidence>
<dbReference type="AlphaFoldDB" id="A0A1R3JAP6"/>
<keyword evidence="3" id="KW-1185">Reference proteome</keyword>